<evidence type="ECO:0000313" key="3">
    <source>
        <dbReference type="EMBL" id="KAG0562670.1"/>
    </source>
</evidence>
<gene>
    <name evidence="3" type="ORF">KC19_9G163800</name>
</gene>
<comment type="caution">
    <text evidence="3">The sequence shown here is derived from an EMBL/GenBank/DDBJ whole genome shotgun (WGS) entry which is preliminary data.</text>
</comment>
<feature type="domain" description="HMA" evidence="2">
    <location>
        <begin position="43"/>
        <end position="106"/>
    </location>
</feature>
<dbReference type="Proteomes" id="UP000822688">
    <property type="component" value="Chromosome 9"/>
</dbReference>
<dbReference type="SUPFAM" id="SSF55008">
    <property type="entry name" value="HMA, heavy metal-associated domain"/>
    <property type="match status" value="1"/>
</dbReference>
<dbReference type="GO" id="GO:0046872">
    <property type="term" value="F:metal ion binding"/>
    <property type="evidence" value="ECO:0007669"/>
    <property type="project" value="UniProtKB-KW"/>
</dbReference>
<reference evidence="3" key="1">
    <citation type="submission" date="2020-06" db="EMBL/GenBank/DDBJ databases">
        <title>WGS assembly of Ceratodon purpureus strain R40.</title>
        <authorList>
            <person name="Carey S.B."/>
            <person name="Jenkins J."/>
            <person name="Shu S."/>
            <person name="Lovell J.T."/>
            <person name="Sreedasyam A."/>
            <person name="Maumus F."/>
            <person name="Tiley G.P."/>
            <person name="Fernandez-Pozo N."/>
            <person name="Barry K."/>
            <person name="Chen C."/>
            <person name="Wang M."/>
            <person name="Lipzen A."/>
            <person name="Daum C."/>
            <person name="Saski C.A."/>
            <person name="Payton A.C."/>
            <person name="Mcbreen J.C."/>
            <person name="Conrad R.E."/>
            <person name="Kollar L.M."/>
            <person name="Olsson S."/>
            <person name="Huttunen S."/>
            <person name="Landis J.B."/>
            <person name="Wickett N.J."/>
            <person name="Johnson M.G."/>
            <person name="Rensing S.A."/>
            <person name="Grimwood J."/>
            <person name="Schmutz J."/>
            <person name="Mcdaniel S.F."/>
        </authorList>
    </citation>
    <scope>NUCLEOTIDE SEQUENCE</scope>
    <source>
        <strain evidence="3">R40</strain>
    </source>
</reference>
<proteinExistence type="predicted"/>
<name>A0A8T0GUI8_CERPU</name>
<organism evidence="3 4">
    <name type="scientific">Ceratodon purpureus</name>
    <name type="common">Fire moss</name>
    <name type="synonym">Dicranum purpureum</name>
    <dbReference type="NCBI Taxonomy" id="3225"/>
    <lineage>
        <taxon>Eukaryota</taxon>
        <taxon>Viridiplantae</taxon>
        <taxon>Streptophyta</taxon>
        <taxon>Embryophyta</taxon>
        <taxon>Bryophyta</taxon>
        <taxon>Bryophytina</taxon>
        <taxon>Bryopsida</taxon>
        <taxon>Dicranidae</taxon>
        <taxon>Pseudoditrichales</taxon>
        <taxon>Ditrichaceae</taxon>
        <taxon>Ceratodon</taxon>
    </lineage>
</organism>
<dbReference type="Gene3D" id="3.30.70.100">
    <property type="match status" value="1"/>
</dbReference>
<dbReference type="AlphaFoldDB" id="A0A8T0GUI8"/>
<protein>
    <recommendedName>
        <fullName evidence="2">HMA domain-containing protein</fullName>
    </recommendedName>
</protein>
<dbReference type="InterPro" id="IPR036163">
    <property type="entry name" value="HMA_dom_sf"/>
</dbReference>
<dbReference type="PANTHER" id="PTHR22814">
    <property type="entry name" value="COPPER TRANSPORT PROTEIN ATOX1-RELATED"/>
    <property type="match status" value="1"/>
</dbReference>
<accession>A0A8T0GUI8</accession>
<dbReference type="Pfam" id="PF00403">
    <property type="entry name" value="HMA"/>
    <property type="match status" value="1"/>
</dbReference>
<keyword evidence="1" id="KW-0479">Metal-binding</keyword>
<keyword evidence="4" id="KW-1185">Reference proteome</keyword>
<dbReference type="PROSITE" id="PS50846">
    <property type="entry name" value="HMA_2"/>
    <property type="match status" value="1"/>
</dbReference>
<dbReference type="EMBL" id="CM026430">
    <property type="protein sequence ID" value="KAG0562670.1"/>
    <property type="molecule type" value="Genomic_DNA"/>
</dbReference>
<dbReference type="OrthoDB" id="1936064at2759"/>
<evidence type="ECO:0000259" key="2">
    <source>
        <dbReference type="PROSITE" id="PS50846"/>
    </source>
</evidence>
<evidence type="ECO:0000256" key="1">
    <source>
        <dbReference type="ARBA" id="ARBA00022723"/>
    </source>
</evidence>
<dbReference type="InterPro" id="IPR006121">
    <property type="entry name" value="HMA_dom"/>
</dbReference>
<evidence type="ECO:0000313" key="4">
    <source>
        <dbReference type="Proteomes" id="UP000822688"/>
    </source>
</evidence>
<dbReference type="CDD" id="cd00371">
    <property type="entry name" value="HMA"/>
    <property type="match status" value="1"/>
</dbReference>
<sequence>MASRIREMFSSSKEDPVYRVNYAQHQGMNSRSSYAYKQHHGPLPVIELKVPMCCNKCKEKVQEELEEMEGVKDVLCDQFNQRVTVTGYADPLRVLKRVKKVKKKSEFFTQGSYIQDRSTHVSSSRHDPSIHPSRSAIHREVKYTGQPLMHTTGHPGLARTNSFGRSLARQPSFGKVAHYDGGRHHDLENRDFQRDYYGVRRMPSFKKHRYHDAEYVSMGDEFTPQYGETHYVRQHHQRPMLQSQVSFSKLPVNNPYYVKPMYHEY</sequence>
<dbReference type="PANTHER" id="PTHR22814:SF336">
    <property type="entry name" value="HEAVY METAL-ASSOCIATED ISOPRENYLATED PLANT PROTEIN 23"/>
    <property type="match status" value="1"/>
</dbReference>